<reference evidence="1 2" key="2">
    <citation type="submission" date="2017-09" db="EMBL/GenBank/DDBJ databases">
        <title>Extensive intraspecific genome diversity in a model arbuscular mycorrhizal fungus.</title>
        <authorList>
            <person name="Chen E.C."/>
            <person name="Morin E."/>
            <person name="Beaudet D."/>
            <person name="Noel J."/>
            <person name="Ndikumana S."/>
            <person name="Charron P."/>
            <person name="St-Onge C."/>
            <person name="Giorgi J."/>
            <person name="Grigoriev I.V."/>
            <person name="Roux C."/>
            <person name="Martin F.M."/>
            <person name="Corradi N."/>
        </authorList>
    </citation>
    <scope>NUCLEOTIDE SEQUENCE [LARGE SCALE GENOMIC DNA]</scope>
    <source>
        <strain evidence="1 2">A5</strain>
    </source>
</reference>
<dbReference type="VEuPathDB" id="FungiDB:RhiirFUN_004165"/>
<gene>
    <name evidence="1" type="ORF">RhiirA5_432512</name>
</gene>
<evidence type="ECO:0000313" key="1">
    <source>
        <dbReference type="EMBL" id="PKB97773.1"/>
    </source>
</evidence>
<comment type="caution">
    <text evidence="1">The sequence shown here is derived from an EMBL/GenBank/DDBJ whole genome shotgun (WGS) entry which is preliminary data.</text>
</comment>
<organism evidence="1 2">
    <name type="scientific">Rhizophagus irregularis</name>
    <dbReference type="NCBI Taxonomy" id="588596"/>
    <lineage>
        <taxon>Eukaryota</taxon>
        <taxon>Fungi</taxon>
        <taxon>Fungi incertae sedis</taxon>
        <taxon>Mucoromycota</taxon>
        <taxon>Glomeromycotina</taxon>
        <taxon>Glomeromycetes</taxon>
        <taxon>Glomerales</taxon>
        <taxon>Glomeraceae</taxon>
        <taxon>Rhizophagus</taxon>
    </lineage>
</organism>
<accession>A0A2N0NT70</accession>
<reference evidence="1 2" key="1">
    <citation type="submission" date="2016-04" db="EMBL/GenBank/DDBJ databases">
        <title>Genome analyses suggest a sexual origin of heterokaryosis in a supposedly ancient asexual fungus.</title>
        <authorList>
            <person name="Ropars J."/>
            <person name="Sedzielewska K."/>
            <person name="Noel J."/>
            <person name="Charron P."/>
            <person name="Farinelli L."/>
            <person name="Marton T."/>
            <person name="Kruger M."/>
            <person name="Pelin A."/>
            <person name="Brachmann A."/>
            <person name="Corradi N."/>
        </authorList>
    </citation>
    <scope>NUCLEOTIDE SEQUENCE [LARGE SCALE GENOMIC DNA]</scope>
    <source>
        <strain evidence="1 2">A5</strain>
    </source>
</reference>
<evidence type="ECO:0000313" key="2">
    <source>
        <dbReference type="Proteomes" id="UP000232722"/>
    </source>
</evidence>
<name>A0A2N0NT70_9GLOM</name>
<proteinExistence type="predicted"/>
<dbReference type="EMBL" id="LLXJ01002991">
    <property type="protein sequence ID" value="PKB97773.1"/>
    <property type="molecule type" value="Genomic_DNA"/>
</dbReference>
<dbReference type="AlphaFoldDB" id="A0A2N0NT70"/>
<dbReference type="Proteomes" id="UP000232722">
    <property type="component" value="Unassembled WGS sequence"/>
</dbReference>
<protein>
    <submittedName>
        <fullName evidence="1">Uncharacterized protein</fullName>
    </submittedName>
</protein>
<sequence length="172" mass="19234">MVSIRFRGSRIVQSTSRFRVLENGSAVRMSSEERKKPSFISTKLGFSGLPIFRKRGTKIHSGRLLSSEEWKTKIRSGGLPKIRGTKIRSGGFPTNGKREPRFILRILVWGLSIETEQASKVYTHISATSVKGGAKNDTLAILYGDSQHLTIDQTMAIMVMEWILGWGTTYSV</sequence>